<dbReference type="Pfam" id="PF12705">
    <property type="entry name" value="PDDEXK_1"/>
    <property type="match status" value="1"/>
</dbReference>
<organism evidence="2 3">
    <name type="scientific">Alcaligenes ammonioxydans</name>
    <dbReference type="NCBI Taxonomy" id="2582914"/>
    <lineage>
        <taxon>Bacteria</taxon>
        <taxon>Pseudomonadati</taxon>
        <taxon>Pseudomonadota</taxon>
        <taxon>Betaproteobacteria</taxon>
        <taxon>Burkholderiales</taxon>
        <taxon>Alcaligenaceae</taxon>
        <taxon>Alcaligenes</taxon>
    </lineage>
</organism>
<dbReference type="RefSeq" id="WP_219235829.1">
    <property type="nucleotide sequence ID" value="NZ_CP049362.1"/>
</dbReference>
<proteinExistence type="predicted"/>
<accession>A0ABX8SR08</accession>
<reference evidence="2 3" key="1">
    <citation type="submission" date="2020-02" db="EMBL/GenBank/DDBJ databases">
        <title>Partial ammonium oxidation to N2 by heterotrophic bacteria.</title>
        <authorList>
            <person name="Wu M."/>
        </authorList>
    </citation>
    <scope>NUCLEOTIDE SEQUENCE [LARGE SCALE GENOMIC DNA]</scope>
    <source>
        <strain evidence="2 3">HO-1</strain>
    </source>
</reference>
<feature type="domain" description="PD-(D/E)XK endonuclease-like" evidence="1">
    <location>
        <begin position="8"/>
        <end position="267"/>
    </location>
</feature>
<sequence length="271" mass="29361">MQNITIRASSLSDLFDCPQRWYARNILKMWMPTNFKARLGTAIHAGAAAFDQARLDGAPITADDAAGVLVDTLYRKTDESGEDEQVEWEGEDPSRYEQIGLALHTTYCNGLALEQDYVAVELRCENLHFQDLGLTLTGTTDRVYRDADGKLGIADIKSGGTAVAADGTVNTGGHKAQLGVYTVLAEYAIGHPLDAQAKIIGMQTGKTPKAQRVAEGYIDGVRQALVGDDDDPGLLEHASNLLHAGKFYGNPRSMLCSEKFCPAFATCKFRG</sequence>
<gene>
    <name evidence="2" type="ORF">FE795_05175</name>
</gene>
<name>A0ABX8SR08_9BURK</name>
<dbReference type="Proteomes" id="UP000826050">
    <property type="component" value="Chromosome"/>
</dbReference>
<dbReference type="InterPro" id="IPR038726">
    <property type="entry name" value="PDDEXK_AddAB-type"/>
</dbReference>
<evidence type="ECO:0000313" key="2">
    <source>
        <dbReference type="EMBL" id="QXX78468.1"/>
    </source>
</evidence>
<protein>
    <submittedName>
        <fullName evidence="2">PD-(D/E)XK nuclease family protein</fullName>
    </submittedName>
</protein>
<dbReference type="EMBL" id="CP049362">
    <property type="protein sequence ID" value="QXX78468.1"/>
    <property type="molecule type" value="Genomic_DNA"/>
</dbReference>
<evidence type="ECO:0000259" key="1">
    <source>
        <dbReference type="Pfam" id="PF12705"/>
    </source>
</evidence>
<evidence type="ECO:0000313" key="3">
    <source>
        <dbReference type="Proteomes" id="UP000826050"/>
    </source>
</evidence>
<keyword evidence="3" id="KW-1185">Reference proteome</keyword>